<dbReference type="InterPro" id="IPR052770">
    <property type="entry name" value="Cobalt_transport_CbiQ"/>
</dbReference>
<feature type="transmembrane region" description="Helical" evidence="5">
    <location>
        <begin position="59"/>
        <end position="83"/>
    </location>
</feature>
<sequence length="232" mass="26580">MLREVVLLSKSSIQCEKNPLEKILLSLGPIMILGFSKSYVPIILNIIFFVIIHFKNKHFLNIVIKFSLGTATFAFISSITFLLDYGIEATGLIILKALSGGLCVAYLALTTPMDDILNFLHNSKWLKDFCDIAKSMERFILMLEEELTIMINAVRSRNGFDTFSLKVKNSSKIAGLLFMNTMKRWKDIKDSINSRCYNGNLNYNSHYHKIKRVNIVLIIMYLTLITFTVIKY</sequence>
<evidence type="ECO:0000256" key="3">
    <source>
        <dbReference type="ARBA" id="ARBA00022989"/>
    </source>
</evidence>
<dbReference type="EMBL" id="JAHLQL010000001">
    <property type="protein sequence ID" value="MBU5590571.1"/>
    <property type="molecule type" value="Genomic_DNA"/>
</dbReference>
<dbReference type="Pfam" id="PF02361">
    <property type="entry name" value="CbiQ"/>
    <property type="match status" value="1"/>
</dbReference>
<comment type="caution">
    <text evidence="6">The sequence shown here is derived from an EMBL/GenBank/DDBJ whole genome shotgun (WGS) entry which is preliminary data.</text>
</comment>
<evidence type="ECO:0000313" key="6">
    <source>
        <dbReference type="EMBL" id="MBU5590571.1"/>
    </source>
</evidence>
<dbReference type="Proteomes" id="UP000736583">
    <property type="component" value="Unassembled WGS sequence"/>
</dbReference>
<dbReference type="RefSeq" id="WP_216455730.1">
    <property type="nucleotide sequence ID" value="NZ_JAHLQL010000001.1"/>
</dbReference>
<keyword evidence="4 5" id="KW-0472">Membrane</keyword>
<accession>A0ABS6EWI0</accession>
<dbReference type="InterPro" id="IPR003339">
    <property type="entry name" value="ABC/ECF_trnsptr_transmembrane"/>
</dbReference>
<evidence type="ECO:0000256" key="4">
    <source>
        <dbReference type="ARBA" id="ARBA00023136"/>
    </source>
</evidence>
<comment type="subcellular location">
    <subcellularLocation>
        <location evidence="1">Membrane</location>
        <topology evidence="1">Multi-pass membrane protein</topology>
    </subcellularLocation>
</comment>
<gene>
    <name evidence="6" type="ORF">KQI89_02225</name>
</gene>
<evidence type="ECO:0000256" key="5">
    <source>
        <dbReference type="SAM" id="Phobius"/>
    </source>
</evidence>
<keyword evidence="3 5" id="KW-1133">Transmembrane helix</keyword>
<dbReference type="PANTHER" id="PTHR43723:SF1">
    <property type="entry name" value="COBALT TRANSPORT PROTEIN CBIQ"/>
    <property type="match status" value="1"/>
</dbReference>
<name>A0ABS6EWI0_9CLOT</name>
<organism evidence="6 7">
    <name type="scientific">Clostridium simiarum</name>
    <dbReference type="NCBI Taxonomy" id="2841506"/>
    <lineage>
        <taxon>Bacteria</taxon>
        <taxon>Bacillati</taxon>
        <taxon>Bacillota</taxon>
        <taxon>Clostridia</taxon>
        <taxon>Eubacteriales</taxon>
        <taxon>Clostridiaceae</taxon>
        <taxon>Clostridium</taxon>
    </lineage>
</organism>
<reference evidence="6 7" key="1">
    <citation type="submission" date="2021-06" db="EMBL/GenBank/DDBJ databases">
        <authorList>
            <person name="Sun Q."/>
            <person name="Li D."/>
        </authorList>
    </citation>
    <scope>NUCLEOTIDE SEQUENCE [LARGE SCALE GENOMIC DNA]</scope>
    <source>
        <strain evidence="6 7">MSJ-4</strain>
    </source>
</reference>
<evidence type="ECO:0000256" key="2">
    <source>
        <dbReference type="ARBA" id="ARBA00022692"/>
    </source>
</evidence>
<protein>
    <submittedName>
        <fullName evidence="6">Cobalt ABC transporter permease</fullName>
    </submittedName>
</protein>
<feature type="transmembrane region" description="Helical" evidence="5">
    <location>
        <begin position="89"/>
        <end position="109"/>
    </location>
</feature>
<dbReference type="CDD" id="cd16914">
    <property type="entry name" value="EcfT"/>
    <property type="match status" value="1"/>
</dbReference>
<feature type="transmembrane region" description="Helical" evidence="5">
    <location>
        <begin position="213"/>
        <end position="230"/>
    </location>
</feature>
<dbReference type="PANTHER" id="PTHR43723">
    <property type="entry name" value="COBALT TRANSPORT PROTEIN CBIQ"/>
    <property type="match status" value="1"/>
</dbReference>
<feature type="transmembrane region" description="Helical" evidence="5">
    <location>
        <begin position="30"/>
        <end position="52"/>
    </location>
</feature>
<keyword evidence="2 5" id="KW-0812">Transmembrane</keyword>
<keyword evidence="7" id="KW-1185">Reference proteome</keyword>
<evidence type="ECO:0000256" key="1">
    <source>
        <dbReference type="ARBA" id="ARBA00004141"/>
    </source>
</evidence>
<proteinExistence type="predicted"/>
<evidence type="ECO:0000313" key="7">
    <source>
        <dbReference type="Proteomes" id="UP000736583"/>
    </source>
</evidence>